<organism evidence="19 20">
    <name type="scientific">Clavelina lepadiformis</name>
    <name type="common">Light-bulb sea squirt</name>
    <name type="synonym">Ascidia lepadiformis</name>
    <dbReference type="NCBI Taxonomy" id="159417"/>
    <lineage>
        <taxon>Eukaryota</taxon>
        <taxon>Metazoa</taxon>
        <taxon>Chordata</taxon>
        <taxon>Tunicata</taxon>
        <taxon>Ascidiacea</taxon>
        <taxon>Aplousobranchia</taxon>
        <taxon>Clavelinidae</taxon>
        <taxon>Clavelina</taxon>
    </lineage>
</organism>
<dbReference type="Pfam" id="PF00757">
    <property type="entry name" value="Furin-like"/>
    <property type="match status" value="1"/>
</dbReference>
<keyword evidence="3" id="KW-0597">Phosphoprotein</keyword>
<feature type="domain" description="Growth factor receptor" evidence="18">
    <location>
        <begin position="523"/>
        <end position="597"/>
    </location>
</feature>
<reference evidence="19 20" key="1">
    <citation type="submission" date="2024-02" db="EMBL/GenBank/DDBJ databases">
        <authorList>
            <person name="Daric V."/>
            <person name="Darras S."/>
        </authorList>
    </citation>
    <scope>NUCLEOTIDE SEQUENCE [LARGE SCALE GENOMIC DNA]</scope>
</reference>
<dbReference type="SUPFAM" id="SSF52058">
    <property type="entry name" value="L domain-like"/>
    <property type="match status" value="2"/>
</dbReference>
<evidence type="ECO:0000256" key="2">
    <source>
        <dbReference type="ARBA" id="ARBA00011902"/>
    </source>
</evidence>
<dbReference type="InterPro" id="IPR009030">
    <property type="entry name" value="Growth_fac_rcpt_cys_sf"/>
</dbReference>
<comment type="catalytic activity">
    <reaction evidence="14">
        <text>L-tyrosyl-[protein] + ATP = O-phospho-L-tyrosyl-[protein] + ADP + H(+)</text>
        <dbReference type="Rhea" id="RHEA:10596"/>
        <dbReference type="Rhea" id="RHEA-COMP:10136"/>
        <dbReference type="Rhea" id="RHEA-COMP:20101"/>
        <dbReference type="ChEBI" id="CHEBI:15378"/>
        <dbReference type="ChEBI" id="CHEBI:30616"/>
        <dbReference type="ChEBI" id="CHEBI:46858"/>
        <dbReference type="ChEBI" id="CHEBI:61978"/>
        <dbReference type="ChEBI" id="CHEBI:456216"/>
        <dbReference type="EC" id="2.7.10.1"/>
    </reaction>
</comment>
<keyword evidence="12" id="KW-0675">Receptor</keyword>
<accession>A0ABP0F5F1</accession>
<evidence type="ECO:0000256" key="13">
    <source>
        <dbReference type="ARBA" id="ARBA00023180"/>
    </source>
</evidence>
<dbReference type="InterPro" id="IPR036941">
    <property type="entry name" value="Rcpt_L-dom_sf"/>
</dbReference>
<keyword evidence="15" id="KW-0732">Signal</keyword>
<evidence type="ECO:0000256" key="3">
    <source>
        <dbReference type="ARBA" id="ARBA00022553"/>
    </source>
</evidence>
<evidence type="ECO:0000256" key="8">
    <source>
        <dbReference type="ARBA" id="ARBA00022840"/>
    </source>
</evidence>
<keyword evidence="5" id="KW-0812">Transmembrane</keyword>
<sequence length="598" mass="66530">MLSKNLFLVFVLLCPALSMASALKPGTCLGTNSGLSMSVDRLLHYGRLHRRYRNCRLVRGNLELTGLEASTLDLSFLQDIEEVTGYVIIALNHVGTIPLKNLKIIRGRELYKGKYSLFVQYNYNNKDPSDGLNKLLFNSLTEIVRGNVVIDHNPQLCFMDTIHWNDILNPGQRRIGDWVYQIGTRNKEPSQCARCHDSCVAGCWAEGSEMCQQLTLEHCSSECGDARCRGTTRDDCCDSECAVGCSGPTARDCTVCLHVNNSGSCEFACPPEFIYDPQAFRNVPNPAFKYHYFDQCVDNCPSNLLIDGNGCVKSCRVGFHNNGEQKCVPCKKEVCDKECFGVGQADGPLADARTVDSSNVHHFTGCTTVKGNLVFESIAFDGDPHTGLLPMDASQLTAFKDVKTITGYLQIVAWPKEFSDFSIFKRLETIEGADLYRDIAAVIIQDNTHPLGPFYLDQITSLGFESLRAINYGNVYIGYCQNLCYEQLVNWTSIIRHHTEYRGFDNGLLLRKNGESTKCNTTTCDPECDSNGCWGPGPDQCLQCSHYLYQGSCLESCPKSGVYADHNEKKCEPCHPFCDGLCFGKGPFKCITAAHLRH</sequence>
<evidence type="ECO:0000256" key="15">
    <source>
        <dbReference type="SAM" id="SignalP"/>
    </source>
</evidence>
<keyword evidence="11" id="KW-0829">Tyrosine-protein kinase</keyword>
<keyword evidence="10" id="KW-0472">Membrane</keyword>
<evidence type="ECO:0000256" key="10">
    <source>
        <dbReference type="ARBA" id="ARBA00023136"/>
    </source>
</evidence>
<evidence type="ECO:0000256" key="12">
    <source>
        <dbReference type="ARBA" id="ARBA00023170"/>
    </source>
</evidence>
<gene>
    <name evidence="19" type="ORF">CVLEPA_LOCUS3072</name>
</gene>
<keyword evidence="8" id="KW-0067">ATP-binding</keyword>
<feature type="chain" id="PRO_5046929732" description="receptor protein-tyrosine kinase" evidence="15">
    <location>
        <begin position="23"/>
        <end position="598"/>
    </location>
</feature>
<dbReference type="SUPFAM" id="SSF57184">
    <property type="entry name" value="Growth factor receptor domain"/>
    <property type="match status" value="2"/>
</dbReference>
<evidence type="ECO:0000256" key="9">
    <source>
        <dbReference type="ARBA" id="ARBA00022989"/>
    </source>
</evidence>
<dbReference type="Gene3D" id="2.10.220.10">
    <property type="entry name" value="Hormone Receptor, Insulin-like Growth Factor Receptor 1, Chain A, domain 2"/>
    <property type="match status" value="2"/>
</dbReference>
<name>A0ABP0F5F1_CLALP</name>
<dbReference type="InterPro" id="IPR006211">
    <property type="entry name" value="Furin-like_Cys-rich_dom"/>
</dbReference>
<dbReference type="Gene3D" id="3.80.20.20">
    <property type="entry name" value="Receptor L-domain"/>
    <property type="match status" value="2"/>
</dbReference>
<keyword evidence="13" id="KW-0325">Glycoprotein</keyword>
<keyword evidence="7" id="KW-0418">Kinase</keyword>
<evidence type="ECO:0000256" key="14">
    <source>
        <dbReference type="ARBA" id="ARBA00051243"/>
    </source>
</evidence>
<dbReference type="CDD" id="cd00064">
    <property type="entry name" value="FU"/>
    <property type="match status" value="2"/>
</dbReference>
<evidence type="ECO:0000256" key="11">
    <source>
        <dbReference type="ARBA" id="ARBA00023137"/>
    </source>
</evidence>
<keyword evidence="20" id="KW-1185">Reference proteome</keyword>
<comment type="subcellular location">
    <subcellularLocation>
        <location evidence="1">Membrane</location>
        <topology evidence="1">Single-pass type I membrane protein</topology>
    </subcellularLocation>
</comment>
<dbReference type="EC" id="2.7.10.1" evidence="2"/>
<evidence type="ECO:0000256" key="4">
    <source>
        <dbReference type="ARBA" id="ARBA00022679"/>
    </source>
</evidence>
<dbReference type="InterPro" id="IPR006212">
    <property type="entry name" value="Furin_repeat"/>
</dbReference>
<dbReference type="Pfam" id="PF14843">
    <property type="entry name" value="GF_recep_IV"/>
    <property type="match status" value="1"/>
</dbReference>
<protein>
    <recommendedName>
        <fullName evidence="2">receptor protein-tyrosine kinase</fullName>
        <ecNumber evidence="2">2.7.10.1</ecNumber>
    </recommendedName>
</protein>
<feature type="signal peptide" evidence="15">
    <location>
        <begin position="1"/>
        <end position="22"/>
    </location>
</feature>
<proteinExistence type="predicted"/>
<evidence type="ECO:0000256" key="7">
    <source>
        <dbReference type="ARBA" id="ARBA00022777"/>
    </source>
</evidence>
<evidence type="ECO:0000259" key="16">
    <source>
        <dbReference type="Pfam" id="PF00757"/>
    </source>
</evidence>
<evidence type="ECO:0000313" key="19">
    <source>
        <dbReference type="EMBL" id="CAK8673263.1"/>
    </source>
</evidence>
<dbReference type="InterPro" id="IPR000494">
    <property type="entry name" value="Rcpt_L-dom"/>
</dbReference>
<keyword evidence="6" id="KW-0547">Nucleotide-binding</keyword>
<dbReference type="SMART" id="SM00261">
    <property type="entry name" value="FU"/>
    <property type="match status" value="4"/>
</dbReference>
<feature type="domain" description="Furin-like cysteine-rich" evidence="16">
    <location>
        <begin position="188"/>
        <end position="339"/>
    </location>
</feature>
<evidence type="ECO:0000256" key="6">
    <source>
        <dbReference type="ARBA" id="ARBA00022741"/>
    </source>
</evidence>
<comment type="caution">
    <text evidence="19">The sequence shown here is derived from an EMBL/GenBank/DDBJ whole genome shotgun (WGS) entry which is preliminary data.</text>
</comment>
<dbReference type="Proteomes" id="UP001642483">
    <property type="component" value="Unassembled WGS sequence"/>
</dbReference>
<evidence type="ECO:0000259" key="18">
    <source>
        <dbReference type="Pfam" id="PF14843"/>
    </source>
</evidence>
<evidence type="ECO:0000313" key="20">
    <source>
        <dbReference type="Proteomes" id="UP001642483"/>
    </source>
</evidence>
<keyword evidence="4" id="KW-0808">Transferase</keyword>
<evidence type="ECO:0000259" key="17">
    <source>
        <dbReference type="Pfam" id="PF01030"/>
    </source>
</evidence>
<feature type="domain" description="Receptor L-domain" evidence="17">
    <location>
        <begin position="54"/>
        <end position="167"/>
    </location>
</feature>
<dbReference type="InterPro" id="IPR032778">
    <property type="entry name" value="GF_recep_IV"/>
</dbReference>
<feature type="domain" description="Receptor L-domain" evidence="17">
    <location>
        <begin position="365"/>
        <end position="494"/>
    </location>
</feature>
<dbReference type="Pfam" id="PF01030">
    <property type="entry name" value="Recep_L_domain"/>
    <property type="match status" value="2"/>
</dbReference>
<evidence type="ECO:0000256" key="1">
    <source>
        <dbReference type="ARBA" id="ARBA00004479"/>
    </source>
</evidence>
<dbReference type="EMBL" id="CAWYQH010000002">
    <property type="protein sequence ID" value="CAK8673263.1"/>
    <property type="molecule type" value="Genomic_DNA"/>
</dbReference>
<keyword evidence="9" id="KW-1133">Transmembrane helix</keyword>
<evidence type="ECO:0000256" key="5">
    <source>
        <dbReference type="ARBA" id="ARBA00022692"/>
    </source>
</evidence>